<gene>
    <name evidence="2" type="ORF">NCTC12410_00053</name>
</gene>
<reference evidence="2 3" key="1">
    <citation type="submission" date="2018-06" db="EMBL/GenBank/DDBJ databases">
        <authorList>
            <consortium name="Pathogen Informatics"/>
            <person name="Doyle S."/>
        </authorList>
    </citation>
    <scope>NUCLEOTIDE SEQUENCE [LARGE SCALE GENOMIC DNA]</scope>
    <source>
        <strain evidence="2 3">NCTC12410</strain>
    </source>
</reference>
<sequence length="63" mass="6890">MIFYTHDCKPPLSLRGSEATEAKQGEAEASLVIHKKADSSMDRHADKSARDDRKGTFASNAPN</sequence>
<evidence type="ECO:0000313" key="2">
    <source>
        <dbReference type="EMBL" id="STO96244.1"/>
    </source>
</evidence>
<organism evidence="2 3">
    <name type="scientific">Helicobacter canis</name>
    <dbReference type="NCBI Taxonomy" id="29419"/>
    <lineage>
        <taxon>Bacteria</taxon>
        <taxon>Pseudomonadati</taxon>
        <taxon>Campylobacterota</taxon>
        <taxon>Epsilonproteobacteria</taxon>
        <taxon>Campylobacterales</taxon>
        <taxon>Helicobacteraceae</taxon>
        <taxon>Helicobacter</taxon>
    </lineage>
</organism>
<feature type="region of interest" description="Disordered" evidence="1">
    <location>
        <begin position="1"/>
        <end position="63"/>
    </location>
</feature>
<dbReference type="Proteomes" id="UP000254841">
    <property type="component" value="Unassembled WGS sequence"/>
</dbReference>
<protein>
    <submittedName>
        <fullName evidence="2">Uncharacterized protein</fullName>
    </submittedName>
</protein>
<name>A0A377J1Y3_9HELI</name>
<proteinExistence type="predicted"/>
<evidence type="ECO:0000313" key="3">
    <source>
        <dbReference type="Proteomes" id="UP000254841"/>
    </source>
</evidence>
<dbReference type="AlphaFoldDB" id="A0A377J1Y3"/>
<accession>A0A377J1Y3</accession>
<dbReference type="RefSeq" id="WP_115010621.1">
    <property type="nucleotide sequence ID" value="NZ_UGHV01000001.1"/>
</dbReference>
<dbReference type="EMBL" id="UGHV01000001">
    <property type="protein sequence ID" value="STO96244.1"/>
    <property type="molecule type" value="Genomic_DNA"/>
</dbReference>
<feature type="compositionally biased region" description="Basic and acidic residues" evidence="1">
    <location>
        <begin position="35"/>
        <end position="55"/>
    </location>
</feature>
<evidence type="ECO:0000256" key="1">
    <source>
        <dbReference type="SAM" id="MobiDB-lite"/>
    </source>
</evidence>